<sequence>LDHCRYTLKLKQNSSGGGLDVRRQMSLKLIFKHASKANSVSQIATTMKGMPVAVPMRDSISGP</sequence>
<dbReference type="AlphaFoldDB" id="A0A8C6ZYG0"/>
<accession>A0A8C6ZYG0</accession>
<reference evidence="1" key="2">
    <citation type="submission" date="2025-09" db="UniProtKB">
        <authorList>
            <consortium name="Ensembl"/>
        </authorList>
    </citation>
    <scope>IDENTIFICATION</scope>
</reference>
<organism evidence="1 2">
    <name type="scientific">Neovison vison</name>
    <name type="common">American mink</name>
    <name type="synonym">Mustela vison</name>
    <dbReference type="NCBI Taxonomy" id="452646"/>
    <lineage>
        <taxon>Eukaryota</taxon>
        <taxon>Metazoa</taxon>
        <taxon>Chordata</taxon>
        <taxon>Craniata</taxon>
        <taxon>Vertebrata</taxon>
        <taxon>Euteleostomi</taxon>
        <taxon>Mammalia</taxon>
        <taxon>Eutheria</taxon>
        <taxon>Laurasiatheria</taxon>
        <taxon>Carnivora</taxon>
        <taxon>Caniformia</taxon>
        <taxon>Musteloidea</taxon>
        <taxon>Mustelidae</taxon>
        <taxon>Mustelinae</taxon>
        <taxon>Neogale</taxon>
    </lineage>
</organism>
<keyword evidence="2" id="KW-1185">Reference proteome</keyword>
<protein>
    <submittedName>
        <fullName evidence="1">Uncharacterized protein</fullName>
    </submittedName>
</protein>
<evidence type="ECO:0000313" key="2">
    <source>
        <dbReference type="Proteomes" id="UP000694425"/>
    </source>
</evidence>
<proteinExistence type="predicted"/>
<dbReference type="Proteomes" id="UP000694425">
    <property type="component" value="Unplaced"/>
</dbReference>
<reference evidence="1" key="1">
    <citation type="submission" date="2025-08" db="UniProtKB">
        <authorList>
            <consortium name="Ensembl"/>
        </authorList>
    </citation>
    <scope>IDENTIFICATION</scope>
</reference>
<evidence type="ECO:0000313" key="1">
    <source>
        <dbReference type="Ensembl" id="ENSNVIP00000000719.1"/>
    </source>
</evidence>
<dbReference type="Ensembl" id="ENSNVIT00000000836.1">
    <property type="protein sequence ID" value="ENSNVIP00000000719.1"/>
    <property type="gene ID" value="ENSNVIG00000000640.1"/>
</dbReference>
<name>A0A8C6ZYG0_NEOVI</name>